<comment type="caution">
    <text evidence="3">The sequence shown here is derived from an EMBL/GenBank/DDBJ whole genome shotgun (WGS) entry which is preliminary data.</text>
</comment>
<evidence type="ECO:0000313" key="3">
    <source>
        <dbReference type="EMBL" id="MDC0668667.1"/>
    </source>
</evidence>
<feature type="region of interest" description="Disordered" evidence="2">
    <location>
        <begin position="30"/>
        <end position="88"/>
    </location>
</feature>
<feature type="compositionally biased region" description="Low complexity" evidence="2">
    <location>
        <begin position="30"/>
        <end position="52"/>
    </location>
</feature>
<sequence>MPLMFIKLHIDRRWLAGLSLVACGPMQPSGANGAGESATSGGSAEISTTASGEPTAGPTSSSTTIDATSEPGDTSSEPGDTSSAPPGECVDESECHALGYCFCIDGTCVHCHRPPPRPECYFDEECPDGYVCDSGYCEYDEQPLEVPPCPDEPVELSQWELSQAPSSLGLADLDGDGDLDLFAALPTGAIELAFNDGVGGFAPGGSVDLGAPAPAMQIAAGDFDGDADADLVVDRPGEGALLLLFGQDGTFMPGPTLPSSAAARRLHAIDLEGDGDPDIVVVTELAQVVTHISDGLGGFGPEQTFLVELAGDQVTVQDADDDGFVDILAQRDQDFALYRGGPPAITWEISELRDIDSLTLSQAFAPRLRAGGRELMMVRPEDIGGRVLLWPDTPDGWSTDPLEFSTAERLIGGTLADVDASGFDDVVLATGDPRISVLLADNNDLFACQRGLDVLATTAPDRLAVGDLDADGRDDIVAGSPDSAIVSLLRSP</sequence>
<keyword evidence="4" id="KW-1185">Reference proteome</keyword>
<dbReference type="Proteomes" id="UP001217838">
    <property type="component" value="Unassembled WGS sequence"/>
</dbReference>
<dbReference type="InterPro" id="IPR028994">
    <property type="entry name" value="Integrin_alpha_N"/>
</dbReference>
<dbReference type="EMBL" id="JAQNDN010000004">
    <property type="protein sequence ID" value="MDC0668667.1"/>
    <property type="molecule type" value="Genomic_DNA"/>
</dbReference>
<evidence type="ECO:0000313" key="4">
    <source>
        <dbReference type="Proteomes" id="UP001217838"/>
    </source>
</evidence>
<reference evidence="3 4" key="1">
    <citation type="submission" date="2022-11" db="EMBL/GenBank/DDBJ databases">
        <title>Minimal conservation of predation-associated metabolite biosynthetic gene clusters underscores biosynthetic potential of Myxococcota including descriptions for ten novel species: Archangium lansinium sp. nov., Myxococcus landrumus sp. nov., Nannocystis bai.</title>
        <authorList>
            <person name="Ahearne A."/>
            <person name="Stevens C."/>
            <person name="Dowd S."/>
        </authorList>
    </citation>
    <scope>NUCLEOTIDE SEQUENCE [LARGE SCALE GENOMIC DNA]</scope>
    <source>
        <strain evidence="3 4">NCELM</strain>
    </source>
</reference>
<accession>A0ABT5B3J2</accession>
<feature type="compositionally biased region" description="Polar residues" evidence="2">
    <location>
        <begin position="57"/>
        <end position="84"/>
    </location>
</feature>
<name>A0ABT5B3J2_9BACT</name>
<evidence type="ECO:0000256" key="1">
    <source>
        <dbReference type="ARBA" id="ARBA00022729"/>
    </source>
</evidence>
<evidence type="ECO:0000256" key="2">
    <source>
        <dbReference type="SAM" id="MobiDB-lite"/>
    </source>
</evidence>
<dbReference type="RefSeq" id="WP_271998034.1">
    <property type="nucleotide sequence ID" value="NZ_JAQNDN010000004.1"/>
</dbReference>
<dbReference type="InterPro" id="IPR013517">
    <property type="entry name" value="FG-GAP"/>
</dbReference>
<dbReference type="PANTHER" id="PTHR46580:SF4">
    <property type="entry name" value="ATP_GTP-BINDING PROTEIN"/>
    <property type="match status" value="1"/>
</dbReference>
<proteinExistence type="predicted"/>
<keyword evidence="1" id="KW-0732">Signal</keyword>
<dbReference type="SUPFAM" id="SSF69318">
    <property type="entry name" value="Integrin alpha N-terminal domain"/>
    <property type="match status" value="2"/>
</dbReference>
<dbReference type="PANTHER" id="PTHR46580">
    <property type="entry name" value="SENSOR KINASE-RELATED"/>
    <property type="match status" value="1"/>
</dbReference>
<dbReference type="Pfam" id="PF13517">
    <property type="entry name" value="FG-GAP_3"/>
    <property type="match status" value="1"/>
</dbReference>
<protein>
    <submittedName>
        <fullName evidence="3">VCBS repeat-containing protein</fullName>
    </submittedName>
</protein>
<organism evidence="3 4">
    <name type="scientific">Nannocystis radixulma</name>
    <dbReference type="NCBI Taxonomy" id="2995305"/>
    <lineage>
        <taxon>Bacteria</taxon>
        <taxon>Pseudomonadati</taxon>
        <taxon>Myxococcota</taxon>
        <taxon>Polyangia</taxon>
        <taxon>Nannocystales</taxon>
        <taxon>Nannocystaceae</taxon>
        <taxon>Nannocystis</taxon>
    </lineage>
</organism>
<gene>
    <name evidence="3" type="ORF">POL58_12995</name>
</gene>
<dbReference type="Gene3D" id="2.130.10.130">
    <property type="entry name" value="Integrin alpha, N-terminal"/>
    <property type="match status" value="1"/>
</dbReference>